<dbReference type="Proteomes" id="UP000032633">
    <property type="component" value="Chromosome"/>
</dbReference>
<keyword evidence="1" id="KW-0812">Transmembrane</keyword>
<dbReference type="EMBL" id="CP011058">
    <property type="protein sequence ID" value="AJY73675.1"/>
    <property type="molecule type" value="Genomic_DNA"/>
</dbReference>
<organism evidence="2 3">
    <name type="scientific">Paenibacillus beijingensis</name>
    <dbReference type="NCBI Taxonomy" id="1126833"/>
    <lineage>
        <taxon>Bacteria</taxon>
        <taxon>Bacillati</taxon>
        <taxon>Bacillota</taxon>
        <taxon>Bacilli</taxon>
        <taxon>Bacillales</taxon>
        <taxon>Paenibacillaceae</taxon>
        <taxon>Paenibacillus</taxon>
    </lineage>
</organism>
<feature type="transmembrane region" description="Helical" evidence="1">
    <location>
        <begin position="34"/>
        <end position="52"/>
    </location>
</feature>
<feature type="transmembrane region" description="Helical" evidence="1">
    <location>
        <begin position="185"/>
        <end position="203"/>
    </location>
</feature>
<keyword evidence="1" id="KW-1133">Transmembrane helix</keyword>
<keyword evidence="3" id="KW-1185">Reference proteome</keyword>
<accession>A0A0D5NEW7</accession>
<feature type="transmembrane region" description="Helical" evidence="1">
    <location>
        <begin position="58"/>
        <end position="78"/>
    </location>
</feature>
<dbReference type="OrthoDB" id="2678566at2"/>
<feature type="transmembrane region" description="Helical" evidence="1">
    <location>
        <begin position="6"/>
        <end position="27"/>
    </location>
</feature>
<dbReference type="RefSeq" id="WP_045669110.1">
    <property type="nucleotide sequence ID" value="NZ_CP011058.1"/>
</dbReference>
<dbReference type="PATRIC" id="fig|1126833.4.peg.506"/>
<reference evidence="3" key="2">
    <citation type="submission" date="2015-03" db="EMBL/GenBank/DDBJ databases">
        <title>Genome sequence of Paenibacillus beijingensis strain DSM 24997T.</title>
        <authorList>
            <person name="Kwak Y."/>
            <person name="Shin J.-H."/>
        </authorList>
    </citation>
    <scope>NUCLEOTIDE SEQUENCE [LARGE SCALE GENOMIC DNA]</scope>
    <source>
        <strain evidence="3">DSM 24997</strain>
    </source>
</reference>
<feature type="transmembrane region" description="Helical" evidence="1">
    <location>
        <begin position="90"/>
        <end position="112"/>
    </location>
</feature>
<sequence>MISEFLLFTLFSTLEGIALISVVLCIYRFRLSECFWQIMFTVLIMDLQSFLLREELSLSNFVPIVNVFLISLLLTVILRVPIQWSFFVSVVGYIGYVLLQVAIVGLSFGWLSISEVQHNHIRGYILQAVTALIAYLLSRFLYSRGLGFSFDFDDKRLKWEQAIIYVSIPVVLIAFGLMLYEKEVFLDFLVLTAAMAFFLYYSIRKEKSDQ</sequence>
<name>A0A0D5NEW7_9BACL</name>
<dbReference type="HOGENOM" id="CLU_113335_0_0_9"/>
<proteinExistence type="predicted"/>
<evidence type="ECO:0000256" key="1">
    <source>
        <dbReference type="SAM" id="Phobius"/>
    </source>
</evidence>
<evidence type="ECO:0000313" key="3">
    <source>
        <dbReference type="Proteomes" id="UP000032633"/>
    </source>
</evidence>
<keyword evidence="1" id="KW-0472">Membrane</keyword>
<dbReference type="STRING" id="1126833.VN24_02305"/>
<dbReference type="AlphaFoldDB" id="A0A0D5NEW7"/>
<evidence type="ECO:0000313" key="2">
    <source>
        <dbReference type="EMBL" id="AJY73675.1"/>
    </source>
</evidence>
<protein>
    <submittedName>
        <fullName evidence="2">Uncharacterized protein</fullName>
    </submittedName>
</protein>
<gene>
    <name evidence="2" type="ORF">VN24_02305</name>
</gene>
<feature type="transmembrane region" description="Helical" evidence="1">
    <location>
        <begin position="124"/>
        <end position="142"/>
    </location>
</feature>
<dbReference type="KEGG" id="pbj:VN24_02305"/>
<feature type="transmembrane region" description="Helical" evidence="1">
    <location>
        <begin position="162"/>
        <end position="179"/>
    </location>
</feature>
<reference evidence="2 3" key="1">
    <citation type="journal article" date="2015" name="J. Biotechnol.">
        <title>Complete genome sequence of Paenibacillus beijingensis 7188(T) (=DSM 24997(T)), a novel rhizobacterium from jujube garden soil.</title>
        <authorList>
            <person name="Kwak Y."/>
            <person name="Shin J.H."/>
        </authorList>
    </citation>
    <scope>NUCLEOTIDE SEQUENCE [LARGE SCALE GENOMIC DNA]</scope>
    <source>
        <strain evidence="2 3">DSM 24997</strain>
    </source>
</reference>